<keyword evidence="3 5" id="KW-1133">Transmembrane helix</keyword>
<dbReference type="PANTHER" id="PTHR36974:SF1">
    <property type="entry name" value="DOXX FAMILY MEMBRANE PROTEIN"/>
    <property type="match status" value="1"/>
</dbReference>
<keyword evidence="2 5" id="KW-0812">Transmembrane</keyword>
<evidence type="ECO:0000256" key="1">
    <source>
        <dbReference type="ARBA" id="ARBA00004141"/>
    </source>
</evidence>
<feature type="transmembrane region" description="Helical" evidence="5">
    <location>
        <begin position="69"/>
        <end position="92"/>
    </location>
</feature>
<proteinExistence type="predicted"/>
<evidence type="ECO:0000313" key="6">
    <source>
        <dbReference type="EMBL" id="KGP90128.1"/>
    </source>
</evidence>
<dbReference type="RefSeq" id="WP_036786710.1">
    <property type="nucleotide sequence ID" value="NZ_AVBG01000016.1"/>
</dbReference>
<organism evidence="6 7">
    <name type="scientific">Pontibacillus chungwhensis BH030062</name>
    <dbReference type="NCBI Taxonomy" id="1385513"/>
    <lineage>
        <taxon>Bacteria</taxon>
        <taxon>Bacillati</taxon>
        <taxon>Bacillota</taxon>
        <taxon>Bacilli</taxon>
        <taxon>Bacillales</taxon>
        <taxon>Bacillaceae</taxon>
        <taxon>Pontibacillus</taxon>
    </lineage>
</organism>
<gene>
    <name evidence="6" type="ORF">N780_07000</name>
</gene>
<name>A0A0A2UTM6_9BACI</name>
<accession>A0A0A2UTM6</accession>
<evidence type="ECO:0000256" key="5">
    <source>
        <dbReference type="SAM" id="Phobius"/>
    </source>
</evidence>
<dbReference type="AlphaFoldDB" id="A0A0A2UTM6"/>
<evidence type="ECO:0000256" key="3">
    <source>
        <dbReference type="ARBA" id="ARBA00022989"/>
    </source>
</evidence>
<protein>
    <submittedName>
        <fullName evidence="6">Membrane protein</fullName>
    </submittedName>
</protein>
<dbReference type="EMBL" id="AVBG01000016">
    <property type="protein sequence ID" value="KGP90128.1"/>
    <property type="molecule type" value="Genomic_DNA"/>
</dbReference>
<evidence type="ECO:0000256" key="4">
    <source>
        <dbReference type="ARBA" id="ARBA00023136"/>
    </source>
</evidence>
<evidence type="ECO:0000313" key="7">
    <source>
        <dbReference type="Proteomes" id="UP000030153"/>
    </source>
</evidence>
<dbReference type="Proteomes" id="UP000030153">
    <property type="component" value="Unassembled WGS sequence"/>
</dbReference>
<evidence type="ECO:0000256" key="2">
    <source>
        <dbReference type="ARBA" id="ARBA00022692"/>
    </source>
</evidence>
<dbReference type="InterPro" id="IPR032808">
    <property type="entry name" value="DoxX"/>
</dbReference>
<dbReference type="eggNOG" id="COG4270">
    <property type="taxonomic scope" value="Bacteria"/>
</dbReference>
<feature type="transmembrane region" description="Helical" evidence="5">
    <location>
        <begin position="44"/>
        <end position="62"/>
    </location>
</feature>
<dbReference type="GO" id="GO:0016020">
    <property type="term" value="C:membrane"/>
    <property type="evidence" value="ECO:0007669"/>
    <property type="project" value="UniProtKB-SubCell"/>
</dbReference>
<comment type="caution">
    <text evidence="6">The sequence shown here is derived from an EMBL/GenBank/DDBJ whole genome shotgun (WGS) entry which is preliminary data.</text>
</comment>
<dbReference type="STRING" id="1385513.N780_07000"/>
<dbReference type="Pfam" id="PF13564">
    <property type="entry name" value="DoxX_2"/>
    <property type="match status" value="1"/>
</dbReference>
<comment type="subcellular location">
    <subcellularLocation>
        <location evidence="1">Membrane</location>
        <topology evidence="1">Multi-pass membrane protein</topology>
    </subcellularLocation>
</comment>
<keyword evidence="4 5" id="KW-0472">Membrane</keyword>
<keyword evidence="7" id="KW-1185">Reference proteome</keyword>
<feature type="transmembrane region" description="Helical" evidence="5">
    <location>
        <begin position="104"/>
        <end position="122"/>
    </location>
</feature>
<sequence length="132" mass="14822">MKSILKMVGLILFSLFFIFAGVVHFTQVEGFAAMIPDIIPFRNMIVYATGIIEWILAILLLIPSTRRQAGIWTAIYLVLIFPANIYAAIAGIPAPGSDEVNNTLLWVRLLFQPLLIWWVLAVSKPNGERHDN</sequence>
<dbReference type="PANTHER" id="PTHR36974">
    <property type="entry name" value="MEMBRANE PROTEIN-RELATED"/>
    <property type="match status" value="1"/>
</dbReference>
<reference evidence="6 7" key="1">
    <citation type="submission" date="2013-08" db="EMBL/GenBank/DDBJ databases">
        <title>Genome of Pontibacillus chungwhensis.</title>
        <authorList>
            <person name="Wang Q."/>
            <person name="Wang G."/>
        </authorList>
    </citation>
    <scope>NUCLEOTIDE SEQUENCE [LARGE SCALE GENOMIC DNA]</scope>
    <source>
        <strain evidence="6 7">BH030062</strain>
    </source>
</reference>